<accession>A0A2K1J761</accession>
<dbReference type="EMBL" id="ABEU02000016">
    <property type="protein sequence ID" value="PNR37359.1"/>
    <property type="molecule type" value="Genomic_DNA"/>
</dbReference>
<reference evidence="1 3" key="2">
    <citation type="journal article" date="2018" name="Plant J.">
        <title>The Physcomitrella patens chromosome-scale assembly reveals moss genome structure and evolution.</title>
        <authorList>
            <person name="Lang D."/>
            <person name="Ullrich K.K."/>
            <person name="Murat F."/>
            <person name="Fuchs J."/>
            <person name="Jenkins J."/>
            <person name="Haas F.B."/>
            <person name="Piednoel M."/>
            <person name="Gundlach H."/>
            <person name="Van Bel M."/>
            <person name="Meyberg R."/>
            <person name="Vives C."/>
            <person name="Morata J."/>
            <person name="Symeonidi A."/>
            <person name="Hiss M."/>
            <person name="Muchero W."/>
            <person name="Kamisugi Y."/>
            <person name="Saleh O."/>
            <person name="Blanc G."/>
            <person name="Decker E.L."/>
            <person name="van Gessel N."/>
            <person name="Grimwood J."/>
            <person name="Hayes R.D."/>
            <person name="Graham S.W."/>
            <person name="Gunter L.E."/>
            <person name="McDaniel S.F."/>
            <person name="Hoernstein S.N.W."/>
            <person name="Larsson A."/>
            <person name="Li F.W."/>
            <person name="Perroud P.F."/>
            <person name="Phillips J."/>
            <person name="Ranjan P."/>
            <person name="Rokshar D.S."/>
            <person name="Rothfels C.J."/>
            <person name="Schneider L."/>
            <person name="Shu S."/>
            <person name="Stevenson D.W."/>
            <person name="Thummler F."/>
            <person name="Tillich M."/>
            <person name="Villarreal Aguilar J.C."/>
            <person name="Widiez T."/>
            <person name="Wong G.K."/>
            <person name="Wymore A."/>
            <person name="Zhang Y."/>
            <person name="Zimmer A.D."/>
            <person name="Quatrano R.S."/>
            <person name="Mayer K.F.X."/>
            <person name="Goodstein D."/>
            <person name="Casacuberta J.M."/>
            <person name="Vandepoele K."/>
            <person name="Reski R."/>
            <person name="Cuming A.C."/>
            <person name="Tuskan G.A."/>
            <person name="Maumus F."/>
            <person name="Salse J."/>
            <person name="Schmutz J."/>
            <person name="Rensing S.A."/>
        </authorList>
    </citation>
    <scope>NUCLEOTIDE SEQUENCE [LARGE SCALE GENOMIC DNA]</scope>
    <source>
        <strain evidence="2 3">cv. Gransden 2004</strain>
    </source>
</reference>
<dbReference type="Gramene" id="Pp3c16_4669V3.1">
    <property type="protein sequence ID" value="PAC:32985459.CDS.1"/>
    <property type="gene ID" value="Pp3c16_4669"/>
</dbReference>
<dbReference type="EnsemblPlants" id="Pp3c16_4669V3.1">
    <property type="protein sequence ID" value="PAC:32985459.CDS.1"/>
    <property type="gene ID" value="Pp3c16_4669"/>
</dbReference>
<organism evidence="1">
    <name type="scientific">Physcomitrium patens</name>
    <name type="common">Spreading-leaved earth moss</name>
    <name type="synonym">Physcomitrella patens</name>
    <dbReference type="NCBI Taxonomy" id="3218"/>
    <lineage>
        <taxon>Eukaryota</taxon>
        <taxon>Viridiplantae</taxon>
        <taxon>Streptophyta</taxon>
        <taxon>Embryophyta</taxon>
        <taxon>Bryophyta</taxon>
        <taxon>Bryophytina</taxon>
        <taxon>Bryopsida</taxon>
        <taxon>Funariidae</taxon>
        <taxon>Funariales</taxon>
        <taxon>Funariaceae</taxon>
        <taxon>Physcomitrium</taxon>
    </lineage>
</organism>
<name>A0A2K1J761_PHYPA</name>
<dbReference type="Proteomes" id="UP000006727">
    <property type="component" value="Chromosome 16"/>
</dbReference>
<sequence length="72" mass="7786">MARSPCLPVREQVLPCPPPVPGPLESRLCLKDKFGWSGQGVIHGVMSATLSVPFEEPEPAVTVAPVLLLRQR</sequence>
<protein>
    <submittedName>
        <fullName evidence="1 2">Uncharacterized protein</fullName>
    </submittedName>
</protein>
<dbReference type="AlphaFoldDB" id="A0A2K1J761"/>
<evidence type="ECO:0000313" key="3">
    <source>
        <dbReference type="Proteomes" id="UP000006727"/>
    </source>
</evidence>
<keyword evidence="3" id="KW-1185">Reference proteome</keyword>
<gene>
    <name evidence="1" type="ORF">PHYPA_020467</name>
</gene>
<evidence type="ECO:0000313" key="1">
    <source>
        <dbReference type="EMBL" id="PNR37359.1"/>
    </source>
</evidence>
<reference evidence="2" key="3">
    <citation type="submission" date="2020-12" db="UniProtKB">
        <authorList>
            <consortium name="EnsemblPlants"/>
        </authorList>
    </citation>
    <scope>IDENTIFICATION</scope>
</reference>
<proteinExistence type="predicted"/>
<reference evidence="1 3" key="1">
    <citation type="journal article" date="2008" name="Science">
        <title>The Physcomitrella genome reveals evolutionary insights into the conquest of land by plants.</title>
        <authorList>
            <person name="Rensing S."/>
            <person name="Lang D."/>
            <person name="Zimmer A."/>
            <person name="Terry A."/>
            <person name="Salamov A."/>
            <person name="Shapiro H."/>
            <person name="Nishiyama T."/>
            <person name="Perroud P.-F."/>
            <person name="Lindquist E."/>
            <person name="Kamisugi Y."/>
            <person name="Tanahashi T."/>
            <person name="Sakakibara K."/>
            <person name="Fujita T."/>
            <person name="Oishi K."/>
            <person name="Shin-I T."/>
            <person name="Kuroki Y."/>
            <person name="Toyoda A."/>
            <person name="Suzuki Y."/>
            <person name="Hashimoto A."/>
            <person name="Yamaguchi K."/>
            <person name="Sugano A."/>
            <person name="Kohara Y."/>
            <person name="Fujiyama A."/>
            <person name="Anterola A."/>
            <person name="Aoki S."/>
            <person name="Ashton N."/>
            <person name="Barbazuk W.B."/>
            <person name="Barker E."/>
            <person name="Bennetzen J."/>
            <person name="Bezanilla M."/>
            <person name="Blankenship R."/>
            <person name="Cho S.H."/>
            <person name="Dutcher S."/>
            <person name="Estelle M."/>
            <person name="Fawcett J.A."/>
            <person name="Gundlach H."/>
            <person name="Hanada K."/>
            <person name="Heyl A."/>
            <person name="Hicks K.A."/>
            <person name="Hugh J."/>
            <person name="Lohr M."/>
            <person name="Mayer K."/>
            <person name="Melkozernov A."/>
            <person name="Murata T."/>
            <person name="Nelson D."/>
            <person name="Pils B."/>
            <person name="Prigge M."/>
            <person name="Reiss B."/>
            <person name="Renner T."/>
            <person name="Rombauts S."/>
            <person name="Rushton P."/>
            <person name="Sanderfoot A."/>
            <person name="Schween G."/>
            <person name="Shiu S.-H."/>
            <person name="Stueber K."/>
            <person name="Theodoulou F.L."/>
            <person name="Tu H."/>
            <person name="Van de Peer Y."/>
            <person name="Verrier P.J."/>
            <person name="Waters E."/>
            <person name="Wood A."/>
            <person name="Yang L."/>
            <person name="Cove D."/>
            <person name="Cuming A."/>
            <person name="Hasebe M."/>
            <person name="Lucas S."/>
            <person name="Mishler D.B."/>
            <person name="Reski R."/>
            <person name="Grigoriev I."/>
            <person name="Quatrano R.S."/>
            <person name="Boore J.L."/>
        </authorList>
    </citation>
    <scope>NUCLEOTIDE SEQUENCE [LARGE SCALE GENOMIC DNA]</scope>
    <source>
        <strain evidence="2 3">cv. Gransden 2004</strain>
    </source>
</reference>
<evidence type="ECO:0000313" key="2">
    <source>
        <dbReference type="EnsemblPlants" id="PAC:32985459.CDS.1"/>
    </source>
</evidence>
<dbReference type="InParanoid" id="A0A2K1J761"/>